<dbReference type="EMBL" id="JBHSKG010000033">
    <property type="protein sequence ID" value="MFC5143044.1"/>
    <property type="molecule type" value="Genomic_DNA"/>
</dbReference>
<name>A0ABV9ZNU8_9PSEU</name>
<proteinExistence type="predicted"/>
<evidence type="ECO:0000313" key="2">
    <source>
        <dbReference type="Proteomes" id="UP001596175"/>
    </source>
</evidence>
<accession>A0ABV9ZNU8</accession>
<organism evidence="1 2">
    <name type="scientific">Actinomycetospora rhizophila</name>
    <dbReference type="NCBI Taxonomy" id="1416876"/>
    <lineage>
        <taxon>Bacteria</taxon>
        <taxon>Bacillati</taxon>
        <taxon>Actinomycetota</taxon>
        <taxon>Actinomycetes</taxon>
        <taxon>Pseudonocardiales</taxon>
        <taxon>Pseudonocardiaceae</taxon>
        <taxon>Actinomycetospora</taxon>
    </lineage>
</organism>
<sequence length="156" mass="15672">MKESPGAAATIGAEHERDLGLHLGLEQAPRSDDAVHCHVVEEHAEVRGVDAELGLHRGVRQPDLAPDHASAAGEAVRGAAALHGVGGVDVVGADEVADRGAGRSRGGGVAQAVAAWATAVVVVCVGTGSTVRDSACGWPAPSSAELNSLCEHFPAL</sequence>
<dbReference type="RefSeq" id="WP_378025129.1">
    <property type="nucleotide sequence ID" value="NZ_JBHSKG010000033.1"/>
</dbReference>
<comment type="caution">
    <text evidence="1">The sequence shown here is derived from an EMBL/GenBank/DDBJ whole genome shotgun (WGS) entry which is preliminary data.</text>
</comment>
<evidence type="ECO:0000313" key="1">
    <source>
        <dbReference type="EMBL" id="MFC5143044.1"/>
    </source>
</evidence>
<keyword evidence="2" id="KW-1185">Reference proteome</keyword>
<protein>
    <submittedName>
        <fullName evidence="1">Uncharacterized protein</fullName>
    </submittedName>
</protein>
<dbReference type="Proteomes" id="UP001596175">
    <property type="component" value="Unassembled WGS sequence"/>
</dbReference>
<reference evidence="2" key="1">
    <citation type="journal article" date="2019" name="Int. J. Syst. Evol. Microbiol.">
        <title>The Global Catalogue of Microorganisms (GCM) 10K type strain sequencing project: providing services to taxonomists for standard genome sequencing and annotation.</title>
        <authorList>
            <consortium name="The Broad Institute Genomics Platform"/>
            <consortium name="The Broad Institute Genome Sequencing Center for Infectious Disease"/>
            <person name="Wu L."/>
            <person name="Ma J."/>
        </authorList>
    </citation>
    <scope>NUCLEOTIDE SEQUENCE [LARGE SCALE GENOMIC DNA]</scope>
    <source>
        <strain evidence="2">XZYJ18</strain>
    </source>
</reference>
<gene>
    <name evidence="1" type="ORF">ACFPK1_32815</name>
</gene>